<organism evidence="2 3">
    <name type="scientific">Paenibacillus sacheonensis</name>
    <dbReference type="NCBI Taxonomy" id="742054"/>
    <lineage>
        <taxon>Bacteria</taxon>
        <taxon>Bacillati</taxon>
        <taxon>Bacillota</taxon>
        <taxon>Bacilli</taxon>
        <taxon>Bacillales</taxon>
        <taxon>Paenibacillaceae</taxon>
        <taxon>Paenibacillus</taxon>
    </lineage>
</organism>
<dbReference type="GO" id="GO:0008081">
    <property type="term" value="F:phosphoric diester hydrolase activity"/>
    <property type="evidence" value="ECO:0007669"/>
    <property type="project" value="InterPro"/>
</dbReference>
<dbReference type="InterPro" id="IPR030395">
    <property type="entry name" value="GP_PDE_dom"/>
</dbReference>
<comment type="caution">
    <text evidence="2">The sequence shown here is derived from an EMBL/GenBank/DDBJ whole genome shotgun (WGS) entry which is preliminary data.</text>
</comment>
<sequence length="258" mass="29123">MTIRRFPLVTAHAGSMNIMAHTLRSVRIGLELGADVVEEDIRVTRDGVPVLAHDDEWITVDRSPVNIAAMTYAELSELELEAEQGELRESLRLLRLEDILPLMEASGKVLNLDLKVDEAIEPAAALIERYGISDRAFFSGCQRERALLAERLQPKMRRMLNADVELFKTMSYRDAMLQTCEDARAAACLGINIYHGILRKEFVDYAAELGLPVYAWTVEDAALMRQFADWGVGSITTRSVEALMKVKKDWLQQAEELR</sequence>
<feature type="domain" description="GP-PDE" evidence="1">
    <location>
        <begin position="7"/>
        <end position="247"/>
    </location>
</feature>
<dbReference type="Pfam" id="PF03009">
    <property type="entry name" value="GDPD"/>
    <property type="match status" value="1"/>
</dbReference>
<reference evidence="2 3" key="1">
    <citation type="submission" date="2020-01" db="EMBL/GenBank/DDBJ databases">
        <title>Paenibacillus soybeanensis sp. nov. isolated from the nodules of soybean (Glycine max(L.) Merr).</title>
        <authorList>
            <person name="Wang H."/>
        </authorList>
    </citation>
    <scope>NUCLEOTIDE SEQUENCE [LARGE SCALE GENOMIC DNA]</scope>
    <source>
        <strain evidence="2 3">DSM 23054</strain>
    </source>
</reference>
<keyword evidence="3" id="KW-1185">Reference proteome</keyword>
<dbReference type="OrthoDB" id="384721at2"/>
<protein>
    <submittedName>
        <fullName evidence="2">Glycerophosphodiester phosphodiesterase</fullName>
    </submittedName>
</protein>
<evidence type="ECO:0000259" key="1">
    <source>
        <dbReference type="PROSITE" id="PS51704"/>
    </source>
</evidence>
<dbReference type="Proteomes" id="UP000558113">
    <property type="component" value="Unassembled WGS sequence"/>
</dbReference>
<proteinExistence type="predicted"/>
<dbReference type="EMBL" id="JAAAMU010000007">
    <property type="protein sequence ID" value="NBC70593.1"/>
    <property type="molecule type" value="Genomic_DNA"/>
</dbReference>
<dbReference type="Gene3D" id="3.20.20.190">
    <property type="entry name" value="Phosphatidylinositol (PI) phosphodiesterase"/>
    <property type="match status" value="1"/>
</dbReference>
<dbReference type="InterPro" id="IPR017946">
    <property type="entry name" value="PLC-like_Pdiesterase_TIM-brl"/>
</dbReference>
<dbReference type="CDD" id="cd08556">
    <property type="entry name" value="GDPD"/>
    <property type="match status" value="1"/>
</dbReference>
<dbReference type="AlphaFoldDB" id="A0A7X5BXJ5"/>
<name>A0A7X5BXJ5_9BACL</name>
<accession>A0A7X5BXJ5</accession>
<dbReference type="SUPFAM" id="SSF51695">
    <property type="entry name" value="PLC-like phosphodiesterases"/>
    <property type="match status" value="1"/>
</dbReference>
<dbReference type="RefSeq" id="WP_161699674.1">
    <property type="nucleotide sequence ID" value="NZ_JAAAMU010000007.1"/>
</dbReference>
<dbReference type="GO" id="GO:0006629">
    <property type="term" value="P:lipid metabolic process"/>
    <property type="evidence" value="ECO:0007669"/>
    <property type="project" value="InterPro"/>
</dbReference>
<evidence type="ECO:0000313" key="2">
    <source>
        <dbReference type="EMBL" id="NBC70593.1"/>
    </source>
</evidence>
<gene>
    <name evidence="2" type="ORF">GT003_16445</name>
</gene>
<dbReference type="PROSITE" id="PS51704">
    <property type="entry name" value="GP_PDE"/>
    <property type="match status" value="1"/>
</dbReference>
<evidence type="ECO:0000313" key="3">
    <source>
        <dbReference type="Proteomes" id="UP000558113"/>
    </source>
</evidence>
<dbReference type="PANTHER" id="PTHR46211">
    <property type="entry name" value="GLYCEROPHOSPHORYL DIESTER PHOSPHODIESTERASE"/>
    <property type="match status" value="1"/>
</dbReference>
<dbReference type="PANTHER" id="PTHR46211:SF1">
    <property type="entry name" value="GLYCEROPHOSPHODIESTER PHOSPHODIESTERASE, CYTOPLASMIC"/>
    <property type="match status" value="1"/>
</dbReference>